<keyword evidence="3" id="KW-1185">Reference proteome</keyword>
<dbReference type="EMBL" id="LNZA01000001">
    <property type="protein sequence ID" value="KTD74515.1"/>
    <property type="molecule type" value="Genomic_DNA"/>
</dbReference>
<evidence type="ECO:0000256" key="1">
    <source>
        <dbReference type="SAM" id="Phobius"/>
    </source>
</evidence>
<evidence type="ECO:0000313" key="3">
    <source>
        <dbReference type="Proteomes" id="UP000054693"/>
    </source>
</evidence>
<organism evidence="2 3">
    <name type="scientific">Legionella tucsonensis</name>
    <dbReference type="NCBI Taxonomy" id="40335"/>
    <lineage>
        <taxon>Bacteria</taxon>
        <taxon>Pseudomonadati</taxon>
        <taxon>Pseudomonadota</taxon>
        <taxon>Gammaproteobacteria</taxon>
        <taxon>Legionellales</taxon>
        <taxon>Legionellaceae</taxon>
        <taxon>Legionella</taxon>
    </lineage>
</organism>
<protein>
    <recommendedName>
        <fullName evidence="4">Twin transmembrane helix small protein</fullName>
    </recommendedName>
</protein>
<dbReference type="AlphaFoldDB" id="A0A0W1A0D4"/>
<dbReference type="OrthoDB" id="7066027at2"/>
<name>A0A0W1A0D4_9GAMM</name>
<sequence length="68" mass="7429">MITKIIIICVMIIIAGSLASGLFFLIRDSGNSKRTVKALTIRITISVSLFIFLLIAFKLGLIKPHGIN</sequence>
<gene>
    <name evidence="2" type="ORF">Ltuc_2362</name>
</gene>
<keyword evidence="1" id="KW-0812">Transmembrane</keyword>
<dbReference type="STRING" id="40335.Ltuc_2362"/>
<evidence type="ECO:0008006" key="4">
    <source>
        <dbReference type="Google" id="ProtNLM"/>
    </source>
</evidence>
<dbReference type="Proteomes" id="UP000054693">
    <property type="component" value="Unassembled WGS sequence"/>
</dbReference>
<proteinExistence type="predicted"/>
<dbReference type="RefSeq" id="WP_058521469.1">
    <property type="nucleotide sequence ID" value="NZ_CAAAIP010000003.1"/>
</dbReference>
<evidence type="ECO:0000313" key="2">
    <source>
        <dbReference type="EMBL" id="KTD74515.1"/>
    </source>
</evidence>
<feature type="transmembrane region" description="Helical" evidence="1">
    <location>
        <begin position="5"/>
        <end position="26"/>
    </location>
</feature>
<dbReference type="PATRIC" id="fig|40335.7.peg.2520"/>
<accession>A0A0W1A0D4</accession>
<dbReference type="Pfam" id="PF11137">
    <property type="entry name" value="DUF2909"/>
    <property type="match status" value="1"/>
</dbReference>
<keyword evidence="1" id="KW-1133">Transmembrane helix</keyword>
<dbReference type="InterPro" id="IPR021313">
    <property type="entry name" value="DUF2909"/>
</dbReference>
<keyword evidence="1" id="KW-0472">Membrane</keyword>
<dbReference type="NCBIfam" id="NF033233">
    <property type="entry name" value="twin_helix"/>
    <property type="match status" value="1"/>
</dbReference>
<reference evidence="2 3" key="1">
    <citation type="submission" date="2015-11" db="EMBL/GenBank/DDBJ databases">
        <title>Genomic analysis of 38 Legionella species identifies large and diverse effector repertoires.</title>
        <authorList>
            <person name="Burstein D."/>
            <person name="Amaro F."/>
            <person name="Zusman T."/>
            <person name="Lifshitz Z."/>
            <person name="Cohen O."/>
            <person name="Gilbert J.A."/>
            <person name="Pupko T."/>
            <person name="Shuman H.A."/>
            <person name="Segal G."/>
        </authorList>
    </citation>
    <scope>NUCLEOTIDE SEQUENCE [LARGE SCALE GENOMIC DNA]</scope>
    <source>
        <strain evidence="2 3">ATCC 49180</strain>
    </source>
</reference>
<feature type="transmembrane region" description="Helical" evidence="1">
    <location>
        <begin position="38"/>
        <end position="61"/>
    </location>
</feature>
<comment type="caution">
    <text evidence="2">The sequence shown here is derived from an EMBL/GenBank/DDBJ whole genome shotgun (WGS) entry which is preliminary data.</text>
</comment>